<dbReference type="RefSeq" id="WP_320202430.1">
    <property type="nucleotide sequence ID" value="NZ_CP192781.1"/>
</dbReference>
<dbReference type="EMBL" id="JAVRAF010000001">
    <property type="protein sequence ID" value="MDX8301448.1"/>
    <property type="molecule type" value="Genomic_DNA"/>
</dbReference>
<organism evidence="1">
    <name type="scientific">Agrobacterium rosae</name>
    <dbReference type="NCBI Taxonomy" id="1972867"/>
    <lineage>
        <taxon>Bacteria</taxon>
        <taxon>Pseudomonadati</taxon>
        <taxon>Pseudomonadota</taxon>
        <taxon>Alphaproteobacteria</taxon>
        <taxon>Hyphomicrobiales</taxon>
        <taxon>Rhizobiaceae</taxon>
        <taxon>Rhizobium/Agrobacterium group</taxon>
        <taxon>Agrobacterium</taxon>
    </lineage>
</organism>
<proteinExistence type="predicted"/>
<comment type="caution">
    <text evidence="1">The sequence shown here is derived from an EMBL/GenBank/DDBJ whole genome shotgun (WGS) entry which is preliminary data.</text>
</comment>
<accession>A0AAW9FAK3</accession>
<gene>
    <name evidence="1" type="ORF">RMR22_04275</name>
</gene>
<dbReference type="AlphaFoldDB" id="A0AAW9FAK3"/>
<sequence>MPVIKKFIVTPYRRGNRNKLVAAEVREARSSQAAMRLAENMSGRFVGTIAHEMDIDDETGEICQAAMIASHGEVVNFLDETF</sequence>
<protein>
    <submittedName>
        <fullName evidence="1">Uncharacterized protein</fullName>
    </submittedName>
</protein>
<reference evidence="1" key="1">
    <citation type="journal article" date="2023" name="Phytobiomes J">
        <title>Deciphering the key players within the bacterial microbiota associated with aerial crown gall tumors on rhododendron: Insights into the gallobiome.</title>
        <authorList>
            <person name="Kuzmanovic N."/>
            <person name="Nesme J."/>
            <person name="Wolf J."/>
            <person name="Neumann-Schaal M."/>
            <person name="Petersen J."/>
            <person name="Fernandez-Gnecco G."/>
            <person name="Sproeer C."/>
            <person name="Bunk B."/>
            <person name="Overmann J."/>
            <person name="Sorensen S.J."/>
            <person name="Idczak E."/>
            <person name="Smalla K."/>
        </authorList>
    </citation>
    <scope>NUCLEOTIDE SEQUENCE</scope>
    <source>
        <strain evidence="1">Rho-11.1</strain>
    </source>
</reference>
<name>A0AAW9FAK3_9HYPH</name>
<evidence type="ECO:0000313" key="1">
    <source>
        <dbReference type="EMBL" id="MDX8301448.1"/>
    </source>
</evidence>